<sequence>MNCSPKNHQESNTNVEGTHDAQNPELDTPDSAVKFENECGIFTNLEDNVVNNALEKEIGHNGMVNSCPKYMESNANAVKCPLLLPSQQQQKECCDSNKNKLFLCPSPECPFKTDVPKSYSKHCKYHKIKKNLKCLYCSFSCDDQATLTWHLLSHIEAQNHPGSKSMKTRTANKGRLRKVRANLICYHCHTKFLYKRQMELHIMWHHLEKSTKFESTRTKKDLKNLKYQYLKKYLKCDGKTKKLNYHCPECPFRENSKKFIEFLRHFEQHKTTIGKKCLYCTYRGTSITIQRHEVLHVKRKPGLRCHFCPLRFIGRTAFLQHLKQKHKSNLNFNAKRGPIQGENTTESTDFIVNQENEKTQKNDTHLHKALENNICQTTYCSTKVEEIRSGKMSSSYHNNTITSSTTVNDVIITDKFESIENPQVNVIKENNGTSHDSEVEEERLVITDISNLVNHREQCDSFHNNGFERENTDSTILNIEVIGSKIIDRSTIIVHEEKSKDYENLAVKSDNVQKLTNYSVYNKNGWITKSCNNSKTSKKGSSSFKCPLCSYSNNRNILLKHLLNHVSMKESVFLCPFCPITKKNKEYVGDHIKVEHLRAIFQKDKVYAI</sequence>
<comment type="caution">
    <text evidence="3">The sequence shown here is derived from an EMBL/GenBank/DDBJ whole genome shotgun (WGS) entry which is preliminary data.</text>
</comment>
<dbReference type="Gene3D" id="3.30.160.60">
    <property type="entry name" value="Classic Zinc Finger"/>
    <property type="match status" value="1"/>
</dbReference>
<dbReference type="SMART" id="SM00355">
    <property type="entry name" value="ZnF_C2H2"/>
    <property type="match status" value="8"/>
</dbReference>
<dbReference type="EMBL" id="JBDJPC010000002">
    <property type="protein sequence ID" value="KAL1513773.1"/>
    <property type="molecule type" value="Genomic_DNA"/>
</dbReference>
<feature type="domain" description="C2H2-type" evidence="2">
    <location>
        <begin position="185"/>
        <end position="206"/>
    </location>
</feature>
<evidence type="ECO:0000259" key="2">
    <source>
        <dbReference type="PROSITE" id="PS00028"/>
    </source>
</evidence>
<dbReference type="InterPro" id="IPR013087">
    <property type="entry name" value="Znf_C2H2_type"/>
</dbReference>
<dbReference type="AlphaFoldDB" id="A0ABD1F856"/>
<organism evidence="3 4">
    <name type="scientific">Hypothenemus hampei</name>
    <name type="common">Coffee berry borer</name>
    <dbReference type="NCBI Taxonomy" id="57062"/>
    <lineage>
        <taxon>Eukaryota</taxon>
        <taxon>Metazoa</taxon>
        <taxon>Ecdysozoa</taxon>
        <taxon>Arthropoda</taxon>
        <taxon>Hexapoda</taxon>
        <taxon>Insecta</taxon>
        <taxon>Pterygota</taxon>
        <taxon>Neoptera</taxon>
        <taxon>Endopterygota</taxon>
        <taxon>Coleoptera</taxon>
        <taxon>Polyphaga</taxon>
        <taxon>Cucujiformia</taxon>
        <taxon>Curculionidae</taxon>
        <taxon>Scolytinae</taxon>
        <taxon>Hypothenemus</taxon>
    </lineage>
</organism>
<gene>
    <name evidence="3" type="ORF">ABEB36_003138</name>
</gene>
<name>A0ABD1F856_HYPHA</name>
<feature type="domain" description="C2H2-type" evidence="2">
    <location>
        <begin position="305"/>
        <end position="326"/>
    </location>
</feature>
<evidence type="ECO:0000256" key="1">
    <source>
        <dbReference type="SAM" id="MobiDB-lite"/>
    </source>
</evidence>
<protein>
    <recommendedName>
        <fullName evidence="2">C2H2-type domain-containing protein</fullName>
    </recommendedName>
</protein>
<dbReference type="PROSITE" id="PS00028">
    <property type="entry name" value="ZINC_FINGER_C2H2_1"/>
    <property type="match status" value="2"/>
</dbReference>
<keyword evidence="4" id="KW-1185">Reference proteome</keyword>
<dbReference type="Proteomes" id="UP001566132">
    <property type="component" value="Unassembled WGS sequence"/>
</dbReference>
<feature type="compositionally biased region" description="Polar residues" evidence="1">
    <location>
        <begin position="1"/>
        <end position="16"/>
    </location>
</feature>
<feature type="region of interest" description="Disordered" evidence="1">
    <location>
        <begin position="1"/>
        <end position="29"/>
    </location>
</feature>
<evidence type="ECO:0000313" key="4">
    <source>
        <dbReference type="Proteomes" id="UP001566132"/>
    </source>
</evidence>
<reference evidence="3 4" key="1">
    <citation type="submission" date="2024-05" db="EMBL/GenBank/DDBJ databases">
        <title>Genetic variation in Jamaican populations of the coffee berry borer (Hypothenemus hampei).</title>
        <authorList>
            <person name="Errbii M."/>
            <person name="Myrie A."/>
        </authorList>
    </citation>
    <scope>NUCLEOTIDE SEQUENCE [LARGE SCALE GENOMIC DNA]</scope>
    <source>
        <strain evidence="3">JA-Hopewell-2020-01-JO</strain>
        <tissue evidence="3">Whole body</tissue>
    </source>
</reference>
<evidence type="ECO:0000313" key="3">
    <source>
        <dbReference type="EMBL" id="KAL1513773.1"/>
    </source>
</evidence>
<proteinExistence type="predicted"/>
<accession>A0ABD1F856</accession>